<dbReference type="Proteomes" id="UP000008068">
    <property type="component" value="Unassembled WGS sequence"/>
</dbReference>
<organism evidence="4">
    <name type="scientific">Caenorhabditis brenneri</name>
    <name type="common">Nematode worm</name>
    <dbReference type="NCBI Taxonomy" id="135651"/>
    <lineage>
        <taxon>Eukaryota</taxon>
        <taxon>Metazoa</taxon>
        <taxon>Ecdysozoa</taxon>
        <taxon>Nematoda</taxon>
        <taxon>Chromadorea</taxon>
        <taxon>Rhabditida</taxon>
        <taxon>Rhabditina</taxon>
        <taxon>Rhabditomorpha</taxon>
        <taxon>Rhabditoidea</taxon>
        <taxon>Rhabditidae</taxon>
        <taxon>Peloderinae</taxon>
        <taxon>Caenorhabditis</taxon>
    </lineage>
</organism>
<reference evidence="4" key="1">
    <citation type="submission" date="2011-07" db="EMBL/GenBank/DDBJ databases">
        <authorList>
            <consortium name="Caenorhabditis brenneri Sequencing and Analysis Consortium"/>
            <person name="Wilson R.K."/>
        </authorList>
    </citation>
    <scope>NUCLEOTIDE SEQUENCE [LARGE SCALE GENOMIC DNA]</scope>
    <source>
        <strain evidence="4">PB2801</strain>
    </source>
</reference>
<dbReference type="InParanoid" id="G0MHM5"/>
<dbReference type="HOGENOM" id="CLU_1262550_0_0_1"/>
<feature type="compositionally biased region" description="Basic and acidic residues" evidence="2">
    <location>
        <begin position="161"/>
        <end position="174"/>
    </location>
</feature>
<dbReference type="OMA" id="YESMRII"/>
<name>G0MHM5_CAEBE</name>
<feature type="coiled-coil region" evidence="1">
    <location>
        <begin position="92"/>
        <end position="119"/>
    </location>
</feature>
<dbReference type="AlphaFoldDB" id="G0MHM5"/>
<dbReference type="FunCoup" id="G0MHM5">
    <property type="interactions" value="1049"/>
</dbReference>
<proteinExistence type="predicted"/>
<evidence type="ECO:0000313" key="4">
    <source>
        <dbReference type="Proteomes" id="UP000008068"/>
    </source>
</evidence>
<keyword evidence="1" id="KW-0175">Coiled coil</keyword>
<protein>
    <submittedName>
        <fullName evidence="3">Uncharacterized protein</fullName>
    </submittedName>
</protein>
<evidence type="ECO:0000313" key="3">
    <source>
        <dbReference type="EMBL" id="EGT59521.1"/>
    </source>
</evidence>
<sequence length="185" mass="21466">MSIIIGRPRSVSLSCLVRSSIKMPEELEDKIKLDHEVMGNWQHISGIQNACEKRVKQIQTDYLRANSYESMRIINTRMTDVLIAITPVKDFMEFAIKRCEELEKEKKEKEKTGDQILNVATLETQASQSESIQTMIEVIPQLKNEEEDVEPPEENNLLLNENHEKPNEYEEQPRRRSTLFGCFGL</sequence>
<dbReference type="EMBL" id="GL379795">
    <property type="protein sequence ID" value="EGT59521.1"/>
    <property type="molecule type" value="Genomic_DNA"/>
</dbReference>
<dbReference type="eggNOG" id="ENOG502TIK2">
    <property type="taxonomic scope" value="Eukaryota"/>
</dbReference>
<feature type="region of interest" description="Disordered" evidence="2">
    <location>
        <begin position="143"/>
        <end position="176"/>
    </location>
</feature>
<evidence type="ECO:0000256" key="2">
    <source>
        <dbReference type="SAM" id="MobiDB-lite"/>
    </source>
</evidence>
<gene>
    <name evidence="3" type="ORF">CAEBREN_04626</name>
</gene>
<dbReference type="OrthoDB" id="5816196at2759"/>
<accession>G0MHM5</accession>
<evidence type="ECO:0000256" key="1">
    <source>
        <dbReference type="SAM" id="Coils"/>
    </source>
</evidence>
<keyword evidence="4" id="KW-1185">Reference proteome</keyword>